<dbReference type="RefSeq" id="WP_047372583.1">
    <property type="nucleotide sequence ID" value="NZ_CABMNU010000005.1"/>
</dbReference>
<dbReference type="Proteomes" id="UP000867740">
    <property type="component" value="Unassembled WGS sequence"/>
</dbReference>
<dbReference type="EMBL" id="DACSUM010000009">
    <property type="protein sequence ID" value="HAT3581295.1"/>
    <property type="molecule type" value="Genomic_DNA"/>
</dbReference>
<sequence>MSAQNMGIPDFVYNELKQALKKRLHRIIRKLRHINYRTEDSYFIALFSALQTDEIFFGDGYYLDFYSAKMTDRGRNSAESKNGCDFSLLINWHDKTSVKLQKAIIGQAKNEPYNELSNTEKKRLYDQCDDMVAVTEHYIVTFRNDDDILPTVNLGTPQNGGFTNAKIPLDEYIIDKLLSCLHGETNIDKIQTMLNSKMEKEDSYLFFLNTNLPTPTLNKKTD</sequence>
<evidence type="ECO:0000313" key="1">
    <source>
        <dbReference type="EMBL" id="HAT3581295.1"/>
    </source>
</evidence>
<gene>
    <name evidence="1" type="ORF">I8531_001575</name>
</gene>
<protein>
    <submittedName>
        <fullName evidence="1">Uncharacterized protein</fullName>
    </submittedName>
</protein>
<reference evidence="1" key="2">
    <citation type="submission" date="2020-10" db="EMBL/GenBank/DDBJ databases">
        <authorList>
            <consortium name="NCBI Pathogen Detection Project"/>
        </authorList>
    </citation>
    <scope>NUCLEOTIDE SEQUENCE</scope>
    <source>
        <strain evidence="1">CAVp300</strain>
    </source>
</reference>
<evidence type="ECO:0000313" key="2">
    <source>
        <dbReference type="Proteomes" id="UP000867740"/>
    </source>
</evidence>
<comment type="caution">
    <text evidence="1">The sequence shown here is derived from an EMBL/GenBank/DDBJ whole genome shotgun (WGS) entry which is preliminary data.</text>
</comment>
<proteinExistence type="predicted"/>
<name>A0A9P3T9L2_KLUIN</name>
<accession>A0A9P3T9L2</accession>
<reference evidence="1" key="1">
    <citation type="journal article" date="2018" name="Genome Biol.">
        <title>SKESA: strategic k-mer extension for scrupulous assemblies.</title>
        <authorList>
            <person name="Souvorov A."/>
            <person name="Agarwala R."/>
            <person name="Lipman D.J."/>
        </authorList>
    </citation>
    <scope>NUCLEOTIDE SEQUENCE</scope>
    <source>
        <strain evidence="1">CAVp300</strain>
    </source>
</reference>
<dbReference type="AlphaFoldDB" id="A0A9P3T9L2"/>
<organism evidence="1 2">
    <name type="scientific">Kluyvera intermedia</name>
    <name type="common">Enterobacter intermedius</name>
    <dbReference type="NCBI Taxonomy" id="61648"/>
    <lineage>
        <taxon>Bacteria</taxon>
        <taxon>Pseudomonadati</taxon>
        <taxon>Pseudomonadota</taxon>
        <taxon>Gammaproteobacteria</taxon>
        <taxon>Enterobacterales</taxon>
        <taxon>Enterobacteriaceae</taxon>
        <taxon>Kluyvera</taxon>
    </lineage>
</organism>